<evidence type="ECO:0000256" key="1">
    <source>
        <dbReference type="ARBA" id="ARBA00005417"/>
    </source>
</evidence>
<comment type="similarity">
    <text evidence="1">Belongs to the ABC transporter superfamily.</text>
</comment>
<dbReference type="PROSITE" id="PS00211">
    <property type="entry name" value="ABC_TRANSPORTER_1"/>
    <property type="match status" value="1"/>
</dbReference>
<feature type="domain" description="ABC transporter" evidence="5">
    <location>
        <begin position="20"/>
        <end position="250"/>
    </location>
</feature>
<proteinExistence type="inferred from homology"/>
<evidence type="ECO:0000259" key="5">
    <source>
        <dbReference type="PROSITE" id="PS50893"/>
    </source>
</evidence>
<organism evidence="6 7">
    <name type="scientific">Clostridium symbiosum (strain WAL-14163)</name>
    <dbReference type="NCBI Taxonomy" id="742740"/>
    <lineage>
        <taxon>Bacteria</taxon>
        <taxon>Bacillati</taxon>
        <taxon>Bacillota</taxon>
        <taxon>Clostridia</taxon>
        <taxon>Lachnospirales</taxon>
        <taxon>Lachnospiraceae</taxon>
        <taxon>Otoolea</taxon>
    </lineage>
</organism>
<dbReference type="SMART" id="SM00382">
    <property type="entry name" value="AAA"/>
    <property type="match status" value="1"/>
</dbReference>
<dbReference type="Pfam" id="PF00005">
    <property type="entry name" value="ABC_tran"/>
    <property type="match status" value="1"/>
</dbReference>
<reference evidence="6 7" key="1">
    <citation type="submission" date="2010-12" db="EMBL/GenBank/DDBJ databases">
        <title>The Genome Sequence of Clostridium symbiosum strain WAL-14163.</title>
        <authorList>
            <person name="Earl A."/>
            <person name="Ward D."/>
            <person name="Feldgarden M."/>
            <person name="Gevers D."/>
            <person name="Finegold S.M."/>
            <person name="Summanen P.H."/>
            <person name="Molitoris D.R."/>
            <person name="Vaisanen M.L."/>
            <person name="Daigneault M."/>
            <person name="Young S.K."/>
            <person name="Zeng Q."/>
            <person name="Gargeya S."/>
            <person name="Fitzgerald M."/>
            <person name="Haas B."/>
            <person name="Abouelleil A."/>
            <person name="Alvarado L."/>
            <person name="Arachchi H.M."/>
            <person name="Berlin A."/>
            <person name="Brown A."/>
            <person name="Chapman S.B."/>
            <person name="Chen Z."/>
            <person name="Dunbar C."/>
            <person name="Freedman E."/>
            <person name="Gearin G."/>
            <person name="Gellesch M."/>
            <person name="Goldberg J."/>
            <person name="Griggs A."/>
            <person name="Gujja S."/>
            <person name="Heilman E."/>
            <person name="Heiman D."/>
            <person name="Howarth C."/>
            <person name="Larson L."/>
            <person name="Lui A."/>
            <person name="MacDonald P.J.P."/>
            <person name="Mehta T."/>
            <person name="Montmayeur A."/>
            <person name="Murphy C."/>
            <person name="Neiman D."/>
            <person name="Pearson M."/>
            <person name="Priest M."/>
            <person name="Roberts A."/>
            <person name="Saif S."/>
            <person name="Shea T."/>
            <person name="Shenoy N."/>
            <person name="Sisk P."/>
            <person name="Stolte C."/>
            <person name="Sykes S."/>
            <person name="White J."/>
            <person name="Yandava C."/>
            <person name="Nusbaum C."/>
            <person name="Birren B."/>
        </authorList>
    </citation>
    <scope>NUCLEOTIDE SEQUENCE [LARGE SCALE GENOMIC DNA]</scope>
    <source>
        <strain evidence="6 7">WAL-14163</strain>
    </source>
</reference>
<dbReference type="PANTHER" id="PTHR42711:SF5">
    <property type="entry name" value="ABC TRANSPORTER ATP-BINDING PROTEIN NATA"/>
    <property type="match status" value="1"/>
</dbReference>
<keyword evidence="3" id="KW-0547">Nucleotide-binding</keyword>
<protein>
    <submittedName>
        <fullName evidence="6">Daunorubicin resistance ABC transporter ATPase subunit</fullName>
    </submittedName>
</protein>
<evidence type="ECO:0000313" key="6">
    <source>
        <dbReference type="EMBL" id="EGA91844.1"/>
    </source>
</evidence>
<dbReference type="Gene3D" id="3.40.50.300">
    <property type="entry name" value="P-loop containing nucleotide triphosphate hydrolases"/>
    <property type="match status" value="1"/>
</dbReference>
<dbReference type="InterPro" id="IPR003593">
    <property type="entry name" value="AAA+_ATPase"/>
</dbReference>
<comment type="caution">
    <text evidence="6">The sequence shown here is derived from an EMBL/GenBank/DDBJ whole genome shotgun (WGS) entry which is preliminary data.</text>
</comment>
<name>E7GTN2_CLOS6</name>
<sequence length="320" mass="35903">MREKRIGLNFFGGNEMNPIIQVEHFSKKYGNFTAVDDISFTVGEGSIFAFLGPNGAGKSTTINTLCTILDKTEGHLIINGHDVSGERDLVRKDIGIVFQDSTLDTKMTVEENLKYHCSFYKVPKSEVQERIDFALGLVELTDWKGAIAGSLSGGMKRRAEIARGLVHNPKVLFLDEPTTGLDPQTRASVWKYIQQLQKQKNMTIFLTTHYMDEAEICSKIVIMDHGKIVASDTPENLECQYTNTEVNVACTQTEQLESALTQRGVSYNKTGNRMIFRIKNAPMVLEILFCCKETIIDFEVKKGTLNEVFLAITGKEIREV</sequence>
<dbReference type="GO" id="GO:0005524">
    <property type="term" value="F:ATP binding"/>
    <property type="evidence" value="ECO:0007669"/>
    <property type="project" value="UniProtKB-KW"/>
</dbReference>
<dbReference type="InterPro" id="IPR017871">
    <property type="entry name" value="ABC_transporter-like_CS"/>
</dbReference>
<dbReference type="Proteomes" id="UP000002970">
    <property type="component" value="Unassembled WGS sequence"/>
</dbReference>
<dbReference type="PANTHER" id="PTHR42711">
    <property type="entry name" value="ABC TRANSPORTER ATP-BINDING PROTEIN"/>
    <property type="match status" value="1"/>
</dbReference>
<keyword evidence="2" id="KW-0813">Transport</keyword>
<dbReference type="HOGENOM" id="CLU_000604_1_2_9"/>
<keyword evidence="7" id="KW-1185">Reference proteome</keyword>
<accession>E7GTN2</accession>
<gene>
    <name evidence="6" type="ORF">HMPREF9474_04277</name>
</gene>
<dbReference type="STRING" id="1512.GCA_900049235_04619"/>
<evidence type="ECO:0000256" key="3">
    <source>
        <dbReference type="ARBA" id="ARBA00022741"/>
    </source>
</evidence>
<evidence type="ECO:0000256" key="4">
    <source>
        <dbReference type="ARBA" id="ARBA00022840"/>
    </source>
</evidence>
<dbReference type="AlphaFoldDB" id="E7GTN2"/>
<dbReference type="GO" id="GO:0016887">
    <property type="term" value="F:ATP hydrolysis activity"/>
    <property type="evidence" value="ECO:0007669"/>
    <property type="project" value="InterPro"/>
</dbReference>
<dbReference type="eggNOG" id="COG1131">
    <property type="taxonomic scope" value="Bacteria"/>
</dbReference>
<evidence type="ECO:0000313" key="7">
    <source>
        <dbReference type="Proteomes" id="UP000002970"/>
    </source>
</evidence>
<dbReference type="InterPro" id="IPR027417">
    <property type="entry name" value="P-loop_NTPase"/>
</dbReference>
<dbReference type="InterPro" id="IPR003439">
    <property type="entry name" value="ABC_transporter-like_ATP-bd"/>
</dbReference>
<dbReference type="EMBL" id="ADLQ01000099">
    <property type="protein sequence ID" value="EGA91844.1"/>
    <property type="molecule type" value="Genomic_DNA"/>
</dbReference>
<dbReference type="InterPro" id="IPR050763">
    <property type="entry name" value="ABC_transporter_ATP-binding"/>
</dbReference>
<keyword evidence="4" id="KW-0067">ATP-binding</keyword>
<dbReference type="SUPFAM" id="SSF52540">
    <property type="entry name" value="P-loop containing nucleoside triphosphate hydrolases"/>
    <property type="match status" value="1"/>
</dbReference>
<evidence type="ECO:0000256" key="2">
    <source>
        <dbReference type="ARBA" id="ARBA00022448"/>
    </source>
</evidence>
<dbReference type="PROSITE" id="PS50893">
    <property type="entry name" value="ABC_TRANSPORTER_2"/>
    <property type="match status" value="1"/>
</dbReference>